<gene>
    <name evidence="2" type="ORF">UW36_C0007G0014</name>
</gene>
<dbReference type="InterPro" id="IPR018650">
    <property type="entry name" value="STSV1_Orf64"/>
</dbReference>
<dbReference type="STRING" id="1619110.UW36_C0007G0014"/>
<keyword evidence="1" id="KW-1133">Transmembrane helix</keyword>
<evidence type="ECO:0000256" key="1">
    <source>
        <dbReference type="SAM" id="Phobius"/>
    </source>
</evidence>
<feature type="transmembrane region" description="Helical" evidence="1">
    <location>
        <begin position="429"/>
        <end position="449"/>
    </location>
</feature>
<feature type="transmembrane region" description="Helical" evidence="1">
    <location>
        <begin position="183"/>
        <end position="200"/>
    </location>
</feature>
<feature type="transmembrane region" description="Helical" evidence="1">
    <location>
        <begin position="16"/>
        <end position="37"/>
    </location>
</feature>
<feature type="transmembrane region" description="Helical" evidence="1">
    <location>
        <begin position="386"/>
        <end position="409"/>
    </location>
</feature>
<dbReference type="EMBL" id="LCIA01000007">
    <property type="protein sequence ID" value="KKT45333.1"/>
    <property type="molecule type" value="Genomic_DNA"/>
</dbReference>
<protein>
    <recommendedName>
        <fullName evidence="4">DUF2079 domain-containing protein</fullName>
    </recommendedName>
</protein>
<reference evidence="2 3" key="1">
    <citation type="journal article" date="2015" name="Nature">
        <title>rRNA introns, odd ribosomes, and small enigmatic genomes across a large radiation of phyla.</title>
        <authorList>
            <person name="Brown C.T."/>
            <person name="Hug L.A."/>
            <person name="Thomas B.C."/>
            <person name="Sharon I."/>
            <person name="Castelle C.J."/>
            <person name="Singh A."/>
            <person name="Wilkins M.J."/>
            <person name="Williams K.H."/>
            <person name="Banfield J.F."/>
        </authorList>
    </citation>
    <scope>NUCLEOTIDE SEQUENCE [LARGE SCALE GENOMIC DNA]</scope>
</reference>
<accession>A0A0G1HFQ3</accession>
<feature type="transmembrane region" description="Helical" evidence="1">
    <location>
        <begin position="89"/>
        <end position="122"/>
    </location>
</feature>
<evidence type="ECO:0000313" key="3">
    <source>
        <dbReference type="Proteomes" id="UP000034128"/>
    </source>
</evidence>
<feature type="transmembrane region" description="Helical" evidence="1">
    <location>
        <begin position="134"/>
        <end position="152"/>
    </location>
</feature>
<feature type="transmembrane region" description="Helical" evidence="1">
    <location>
        <begin position="245"/>
        <end position="266"/>
    </location>
</feature>
<feature type="transmembrane region" description="Helical" evidence="1">
    <location>
        <begin position="158"/>
        <end position="176"/>
    </location>
</feature>
<sequence>MPLNNLLTKSMAKSKGLVALGPVVTLSLIVSVISVRINLFRYDNFDFGKFDLGNMAQMLWNTLHGRFMYLTDYFGGNVPRWSMSHVDPILALITPIFTVFPHPLTLVFVQLALTTIVAPIVLYKIAKLETHSSFVASAITISYLLYPALGYLNTQTGFHGVSAAIPFFLLTYYFLAKMYQAKVYSKVNLIGLWLSALITMTGKEQLPIYILILSLFGLVTKVQLPEGRAFSLAWLKAYVKNPLALNLLVLGGVSLAWFLTAFLIIIPKYASYRIESYRQFTQEVGIDTSLTKDVIKSNYFLGRYEEFGDSYLDIISGMFANPKVLVSVVFGGDKLDNFVKTFGPLGFLSFAGPQMLATAVPDLLINYGTTAGGIGTSEISNHRISMIIPVVFLAAIIGIQNLSRLVDFIVGGLAHRKGKHYTPNKYGKYVVHALALLIVVTGLITTYSYNNPVFLWFTQAVAKRITPTAQAKTDDAVGLKQDIKLGDRFKISSLENKDRECAQKIINMIPKDASVSGPDYLGAHLALRETYAIFPALYSKADYVIVDVFSQKIMRILDADVSLVRDVVGDMVKNPSYTNIAGCGNLFVFKRTSNGGKENKLLPIQEKYHYPKNLSLEIFQGLYLADFMLPKQVTRGVPSEAYFVYVKQTNESGSYVLFTTLINTKTGEIYQSANIPSYGILNLDDWMEDYYYIETIDLSIPQDVKPGTYHAFIGMTNNIRTRSIYLQDVEVK</sequence>
<proteinExistence type="predicted"/>
<organism evidence="2 3">
    <name type="scientific">candidate division WWE3 bacterium GW2011_GWA2_44_16</name>
    <dbReference type="NCBI Taxonomy" id="1619110"/>
    <lineage>
        <taxon>Bacteria</taxon>
        <taxon>Katanobacteria</taxon>
    </lineage>
</organism>
<evidence type="ECO:0008006" key="4">
    <source>
        <dbReference type="Google" id="ProtNLM"/>
    </source>
</evidence>
<dbReference type="AlphaFoldDB" id="A0A0G1HFQ3"/>
<dbReference type="Pfam" id="PF09852">
    <property type="entry name" value="DUF2079"/>
    <property type="match status" value="1"/>
</dbReference>
<dbReference type="Proteomes" id="UP000034128">
    <property type="component" value="Unassembled WGS sequence"/>
</dbReference>
<comment type="caution">
    <text evidence="2">The sequence shown here is derived from an EMBL/GenBank/DDBJ whole genome shotgun (WGS) entry which is preliminary data.</text>
</comment>
<evidence type="ECO:0000313" key="2">
    <source>
        <dbReference type="EMBL" id="KKT45333.1"/>
    </source>
</evidence>
<name>A0A0G1HFQ3_UNCKA</name>
<keyword evidence="1" id="KW-0472">Membrane</keyword>
<keyword evidence="1" id="KW-0812">Transmembrane</keyword>